<organism evidence="5 6">
    <name type="scientific">Monascus purpureus</name>
    <name type="common">Red mold</name>
    <name type="synonym">Monascus anka</name>
    <dbReference type="NCBI Taxonomy" id="5098"/>
    <lineage>
        <taxon>Eukaryota</taxon>
        <taxon>Fungi</taxon>
        <taxon>Dikarya</taxon>
        <taxon>Ascomycota</taxon>
        <taxon>Pezizomycotina</taxon>
        <taxon>Eurotiomycetes</taxon>
        <taxon>Eurotiomycetidae</taxon>
        <taxon>Eurotiales</taxon>
        <taxon>Aspergillaceae</taxon>
        <taxon>Monascus</taxon>
    </lineage>
</organism>
<gene>
    <name evidence="5" type="ORF">MPDQ_005398</name>
</gene>
<evidence type="ECO:0000256" key="4">
    <source>
        <dbReference type="ARBA" id="ARBA00022827"/>
    </source>
</evidence>
<comment type="caution">
    <text evidence="5">The sequence shown here is derived from an EMBL/GenBank/DDBJ whole genome shotgun (WGS) entry which is preliminary data.</text>
</comment>
<dbReference type="AlphaFoldDB" id="A0A507R006"/>
<dbReference type="SUPFAM" id="SSF51905">
    <property type="entry name" value="FAD/NAD(P)-binding domain"/>
    <property type="match status" value="1"/>
</dbReference>
<keyword evidence="6" id="KW-1185">Reference proteome</keyword>
<protein>
    <recommendedName>
        <fullName evidence="7">Monooxygenase</fullName>
    </recommendedName>
</protein>
<dbReference type="PANTHER" id="PTHR42877">
    <property type="entry name" value="L-ORNITHINE N(5)-MONOOXYGENASE-RELATED"/>
    <property type="match status" value="1"/>
</dbReference>
<dbReference type="PANTHER" id="PTHR42877:SF8">
    <property type="entry name" value="MONOOXYGENASE"/>
    <property type="match status" value="1"/>
</dbReference>
<comment type="similarity">
    <text evidence="2">Belongs to the FAD-binding monooxygenase family.</text>
</comment>
<reference evidence="5 6" key="1">
    <citation type="submission" date="2019-06" db="EMBL/GenBank/DDBJ databases">
        <title>Wine fermentation using esterase from Monascus purpureus.</title>
        <authorList>
            <person name="Geng C."/>
            <person name="Zhang Y."/>
        </authorList>
    </citation>
    <scope>NUCLEOTIDE SEQUENCE [LARGE SCALE GENOMIC DNA]</scope>
    <source>
        <strain evidence="5">HQ1</strain>
    </source>
</reference>
<evidence type="ECO:0000256" key="3">
    <source>
        <dbReference type="ARBA" id="ARBA00022630"/>
    </source>
</evidence>
<evidence type="ECO:0000256" key="1">
    <source>
        <dbReference type="ARBA" id="ARBA00001974"/>
    </source>
</evidence>
<accession>A0A507R006</accession>
<evidence type="ECO:0000256" key="2">
    <source>
        <dbReference type="ARBA" id="ARBA00010139"/>
    </source>
</evidence>
<evidence type="ECO:0008006" key="7">
    <source>
        <dbReference type="Google" id="ProtNLM"/>
    </source>
</evidence>
<proteinExistence type="inferred from homology"/>
<dbReference type="Gene3D" id="3.50.50.60">
    <property type="entry name" value="FAD/NAD(P)-binding domain"/>
    <property type="match status" value="1"/>
</dbReference>
<evidence type="ECO:0000313" key="6">
    <source>
        <dbReference type="Proteomes" id="UP000319663"/>
    </source>
</evidence>
<sequence>MGPGLPLKMLCFPSSLISFFTSGFTYLETVLNPVLLLVPDYQHISTSVIMASPAVNGDASKCRQKPVHANRKLRVITIGAGASGIYMAYKLKYYFTDFVLDVYEKNPDLGGTWFENRYQDVPA</sequence>
<evidence type="ECO:0000313" key="5">
    <source>
        <dbReference type="EMBL" id="TQB73919.1"/>
    </source>
</evidence>
<dbReference type="Proteomes" id="UP000319663">
    <property type="component" value="Unassembled WGS sequence"/>
</dbReference>
<dbReference type="InterPro" id="IPR051209">
    <property type="entry name" value="FAD-bind_Monooxygenase_sf"/>
</dbReference>
<dbReference type="EMBL" id="VIFY01000038">
    <property type="protein sequence ID" value="TQB73919.1"/>
    <property type="molecule type" value="Genomic_DNA"/>
</dbReference>
<dbReference type="Pfam" id="PF13450">
    <property type="entry name" value="NAD_binding_8"/>
    <property type="match status" value="1"/>
</dbReference>
<keyword evidence="4" id="KW-0274">FAD</keyword>
<dbReference type="InterPro" id="IPR036188">
    <property type="entry name" value="FAD/NAD-bd_sf"/>
</dbReference>
<name>A0A507R006_MONPU</name>
<comment type="cofactor">
    <cofactor evidence="1">
        <name>FAD</name>
        <dbReference type="ChEBI" id="CHEBI:57692"/>
    </cofactor>
</comment>
<keyword evidence="3" id="KW-0285">Flavoprotein</keyword>